<keyword evidence="10" id="KW-1185">Reference proteome</keyword>
<comment type="caution">
    <text evidence="9">The sequence shown here is derived from an EMBL/GenBank/DDBJ whole genome shotgun (WGS) entry which is preliminary data.</text>
</comment>
<evidence type="ECO:0000313" key="9">
    <source>
        <dbReference type="EMBL" id="TQB74603.1"/>
    </source>
</evidence>
<evidence type="ECO:0000256" key="4">
    <source>
        <dbReference type="ARBA" id="ARBA00023136"/>
    </source>
</evidence>
<gene>
    <name evidence="9" type="ORF">MPDQ_004452</name>
</gene>
<proteinExistence type="inferred from homology"/>
<evidence type="ECO:0000256" key="6">
    <source>
        <dbReference type="SAM" id="MobiDB-lite"/>
    </source>
</evidence>
<evidence type="ECO:0000256" key="5">
    <source>
        <dbReference type="ARBA" id="ARBA00038359"/>
    </source>
</evidence>
<feature type="transmembrane region" description="Helical" evidence="7">
    <location>
        <begin position="104"/>
        <end position="126"/>
    </location>
</feature>
<evidence type="ECO:0000256" key="1">
    <source>
        <dbReference type="ARBA" id="ARBA00004141"/>
    </source>
</evidence>
<dbReference type="AlphaFoldDB" id="A0A507QXL9"/>
<comment type="similarity">
    <text evidence="5">Belongs to the SAT4 family.</text>
</comment>
<dbReference type="InterPro" id="IPR052337">
    <property type="entry name" value="SAT4-like"/>
</dbReference>
<evidence type="ECO:0000256" key="2">
    <source>
        <dbReference type="ARBA" id="ARBA00022692"/>
    </source>
</evidence>
<feature type="transmembrane region" description="Helical" evidence="7">
    <location>
        <begin position="299"/>
        <end position="320"/>
    </location>
</feature>
<dbReference type="InterPro" id="IPR049326">
    <property type="entry name" value="Rhodopsin_dom_fungi"/>
</dbReference>
<dbReference type="Proteomes" id="UP000319663">
    <property type="component" value="Unassembled WGS sequence"/>
</dbReference>
<keyword evidence="4 7" id="KW-0472">Membrane</keyword>
<organism evidence="9 10">
    <name type="scientific">Monascus purpureus</name>
    <name type="common">Red mold</name>
    <name type="synonym">Monascus anka</name>
    <dbReference type="NCBI Taxonomy" id="5098"/>
    <lineage>
        <taxon>Eukaryota</taxon>
        <taxon>Fungi</taxon>
        <taxon>Dikarya</taxon>
        <taxon>Ascomycota</taxon>
        <taxon>Pezizomycotina</taxon>
        <taxon>Eurotiomycetes</taxon>
        <taxon>Eurotiomycetidae</taxon>
        <taxon>Eurotiales</taxon>
        <taxon>Aspergillaceae</taxon>
        <taxon>Monascus</taxon>
    </lineage>
</organism>
<feature type="transmembrane region" description="Helical" evidence="7">
    <location>
        <begin position="138"/>
        <end position="159"/>
    </location>
</feature>
<keyword evidence="2 7" id="KW-0812">Transmembrane</keyword>
<comment type="subcellular location">
    <subcellularLocation>
        <location evidence="1">Membrane</location>
        <topology evidence="1">Multi-pass membrane protein</topology>
    </subcellularLocation>
</comment>
<evidence type="ECO:0000256" key="3">
    <source>
        <dbReference type="ARBA" id="ARBA00022989"/>
    </source>
</evidence>
<evidence type="ECO:0000256" key="7">
    <source>
        <dbReference type="SAM" id="Phobius"/>
    </source>
</evidence>
<dbReference type="PANTHER" id="PTHR33048">
    <property type="entry name" value="PTH11-LIKE INTEGRAL MEMBRANE PROTEIN (AFU_ORTHOLOGUE AFUA_5G11245)"/>
    <property type="match status" value="1"/>
</dbReference>
<feature type="transmembrane region" description="Helical" evidence="7">
    <location>
        <begin position="12"/>
        <end position="37"/>
    </location>
</feature>
<dbReference type="EMBL" id="VIFY01000029">
    <property type="protein sequence ID" value="TQB74603.1"/>
    <property type="molecule type" value="Genomic_DNA"/>
</dbReference>
<keyword evidence="3 7" id="KW-1133">Transmembrane helix</keyword>
<evidence type="ECO:0000259" key="8">
    <source>
        <dbReference type="Pfam" id="PF20684"/>
    </source>
</evidence>
<evidence type="ECO:0000313" key="10">
    <source>
        <dbReference type="Proteomes" id="UP000319663"/>
    </source>
</evidence>
<sequence length="437" mass="49244">MSSSSHTGDHNGGTGIIIACWVLTGIVSSVLLLRYIIKIWVRCKLPRFGSLERVWGIEDVLYICGFALDMAHMACIQKSYDWGLGRHEKFLSTAQRTNAIKYQFISQPLAIAAALFSRTGMMWFVFTCLNNDRRVKWTVFPCMAIQIIINLIALFQIVAQCGPDGSSDRINYFHYMWDPLPTDGSIKCHPPSVQMNIEYVQGAVNTAVDFLVTLLTAVELWYSLLQTMDRGVRHKSIYSNIRDMNPAARSRRIWQTVTLSGPLFFSGIACIVKTCLTKDLGRRQDFTYKILDFVLWTKLENYCILLGSAAAVARLFLLFFTDHHRAGTAHKNTGFAGETQTIRNQGRLDLYPGGHRLSQSSSQETAVEMVTEDWNWVDIEGKRNRPAPPIWMEEPKELDINNAVTIQTDIVVEVESEVAEGSSSRGAHDDSSTQNLV</sequence>
<dbReference type="Pfam" id="PF20684">
    <property type="entry name" value="Fung_rhodopsin"/>
    <property type="match status" value="1"/>
</dbReference>
<feature type="domain" description="Rhodopsin" evidence="8">
    <location>
        <begin position="52"/>
        <end position="228"/>
    </location>
</feature>
<reference evidence="9 10" key="1">
    <citation type="submission" date="2019-06" db="EMBL/GenBank/DDBJ databases">
        <title>Wine fermentation using esterase from Monascus purpureus.</title>
        <authorList>
            <person name="Geng C."/>
            <person name="Zhang Y."/>
        </authorList>
    </citation>
    <scope>NUCLEOTIDE SEQUENCE [LARGE SCALE GENOMIC DNA]</scope>
    <source>
        <strain evidence="9">HQ1</strain>
    </source>
</reference>
<name>A0A507QXL9_MONPU</name>
<protein>
    <recommendedName>
        <fullName evidence="8">Rhodopsin domain-containing protein</fullName>
    </recommendedName>
</protein>
<dbReference type="PANTHER" id="PTHR33048:SF129">
    <property type="entry name" value="INTEGRAL MEMBRANE PROTEIN-RELATED"/>
    <property type="match status" value="1"/>
</dbReference>
<accession>A0A507QXL9</accession>
<dbReference type="GO" id="GO:0016020">
    <property type="term" value="C:membrane"/>
    <property type="evidence" value="ECO:0007669"/>
    <property type="project" value="UniProtKB-SubCell"/>
</dbReference>
<feature type="region of interest" description="Disordered" evidence="6">
    <location>
        <begin position="417"/>
        <end position="437"/>
    </location>
</feature>